<comment type="caution">
    <text evidence="1">The sequence shown here is derived from an EMBL/GenBank/DDBJ whole genome shotgun (WGS) entry which is preliminary data.</text>
</comment>
<reference evidence="1 2" key="1">
    <citation type="submission" date="2018-10" db="EMBL/GenBank/DDBJ databases">
        <title>Genome assembly for a Yunnan-Guizhou Plateau 3E fish, Anabarilius grahami (Regan), and its evolutionary and genetic applications.</title>
        <authorList>
            <person name="Jiang W."/>
        </authorList>
    </citation>
    <scope>NUCLEOTIDE SEQUENCE [LARGE SCALE GENOMIC DNA]</scope>
    <source>
        <strain evidence="1">AG-KIZ</strain>
        <tissue evidence="1">Muscle</tissue>
    </source>
</reference>
<accession>A0A3N0YX80</accession>
<dbReference type="Proteomes" id="UP000281406">
    <property type="component" value="Unassembled WGS sequence"/>
</dbReference>
<organism evidence="1 2">
    <name type="scientific">Anabarilius grahami</name>
    <name type="common">Kanglang fish</name>
    <name type="synonym">Barilius grahami</name>
    <dbReference type="NCBI Taxonomy" id="495550"/>
    <lineage>
        <taxon>Eukaryota</taxon>
        <taxon>Metazoa</taxon>
        <taxon>Chordata</taxon>
        <taxon>Craniata</taxon>
        <taxon>Vertebrata</taxon>
        <taxon>Euteleostomi</taxon>
        <taxon>Actinopterygii</taxon>
        <taxon>Neopterygii</taxon>
        <taxon>Teleostei</taxon>
        <taxon>Ostariophysi</taxon>
        <taxon>Cypriniformes</taxon>
        <taxon>Xenocyprididae</taxon>
        <taxon>Xenocypridinae</taxon>
        <taxon>Xenocypridinae incertae sedis</taxon>
        <taxon>Anabarilius</taxon>
    </lineage>
</organism>
<sequence>MATSKVPAKPPEKAMEDSILNLRTTAVISNILHHTLHTGVNWRLHKDSWTRLPESYRSCCYEQNSSLNRTHQACTHKLLTPCPTQLKQAQVGTTTRAAQHSERLMTTCCPPATSTRRTCDTVKASAALTPAAQAQRPELGYCLHHLPCRNHHSRRHNQLVSPPLPSSLVCLLFKTVLAMTQRQMLD</sequence>
<evidence type="ECO:0000313" key="1">
    <source>
        <dbReference type="EMBL" id="ROL50298.1"/>
    </source>
</evidence>
<gene>
    <name evidence="1" type="ORF">DPX16_19102</name>
</gene>
<protein>
    <submittedName>
        <fullName evidence="1">Uncharacterized protein</fullName>
    </submittedName>
</protein>
<evidence type="ECO:0000313" key="2">
    <source>
        <dbReference type="Proteomes" id="UP000281406"/>
    </source>
</evidence>
<dbReference type="EMBL" id="RJVU01021200">
    <property type="protein sequence ID" value="ROL50298.1"/>
    <property type="molecule type" value="Genomic_DNA"/>
</dbReference>
<proteinExistence type="predicted"/>
<keyword evidence="2" id="KW-1185">Reference proteome</keyword>
<dbReference type="AlphaFoldDB" id="A0A3N0YX80"/>
<name>A0A3N0YX80_ANAGA</name>